<comment type="caution">
    <text evidence="1">The sequence shown here is derived from an EMBL/GenBank/DDBJ whole genome shotgun (WGS) entry which is preliminary data.</text>
</comment>
<evidence type="ECO:0000313" key="2">
    <source>
        <dbReference type="Proteomes" id="UP000361468"/>
    </source>
</evidence>
<dbReference type="EMBL" id="CABPSO010000010">
    <property type="protein sequence ID" value="VVE69298.1"/>
    <property type="molecule type" value="Genomic_DNA"/>
</dbReference>
<proteinExistence type="predicted"/>
<evidence type="ECO:0000313" key="1">
    <source>
        <dbReference type="EMBL" id="VVE69298.1"/>
    </source>
</evidence>
<dbReference type="Proteomes" id="UP000361468">
    <property type="component" value="Unassembled WGS sequence"/>
</dbReference>
<accession>A0ABY6WM88</accession>
<sequence length="228" mass="25064">MSPYEPRPEGLNTQPAPPSVVETLRKPLKAYQAYDGNDCWSIQFATNSATARREAAGEAGCDFEDIEWCRRAPSLDEYAPGPVPARALIEIGWWFECGCCGRRVHSDMLQDIDDEELDAGDYTITTRGTWAFCSPSCMAMFDEERRSTARAEAAAIEAASLRFPFGDKFFPYVGGCADAREAEVSFSFPGGTGHANWKVGETSVSVRMCDLDAWKAITGQATEENQNA</sequence>
<gene>
    <name evidence="1" type="ORF">PPN31119_03239</name>
</gene>
<reference evidence="1 2" key="1">
    <citation type="submission" date="2019-08" db="EMBL/GenBank/DDBJ databases">
        <authorList>
            <person name="Peeters C."/>
        </authorList>
    </citation>
    <scope>NUCLEOTIDE SEQUENCE [LARGE SCALE GENOMIC DNA]</scope>
    <source>
        <strain evidence="1 2">LMG 31119</strain>
    </source>
</reference>
<protein>
    <submittedName>
        <fullName evidence="1">Uncharacterized protein</fullName>
    </submittedName>
</protein>
<name>A0ABY6WM88_9BURK</name>
<organism evidence="1 2">
    <name type="scientific">Pandoraea pnomenusa</name>
    <dbReference type="NCBI Taxonomy" id="93220"/>
    <lineage>
        <taxon>Bacteria</taxon>
        <taxon>Pseudomonadati</taxon>
        <taxon>Pseudomonadota</taxon>
        <taxon>Betaproteobacteria</taxon>
        <taxon>Burkholderiales</taxon>
        <taxon>Burkholderiaceae</taxon>
        <taxon>Pandoraea</taxon>
    </lineage>
</organism>
<dbReference type="RefSeq" id="WP_150646413.1">
    <property type="nucleotide sequence ID" value="NZ_CABPSO010000010.1"/>
</dbReference>
<keyword evidence="2" id="KW-1185">Reference proteome</keyword>